<dbReference type="EMBL" id="ML976693">
    <property type="protein sequence ID" value="KAF1971500.1"/>
    <property type="molecule type" value="Genomic_DNA"/>
</dbReference>
<name>A0A6A5V4E3_9PLEO</name>
<dbReference type="Proteomes" id="UP000800036">
    <property type="component" value="Unassembled WGS sequence"/>
</dbReference>
<accession>A0A6A5V4E3</accession>
<evidence type="ECO:0000313" key="1">
    <source>
        <dbReference type="EMBL" id="KAF1971500.1"/>
    </source>
</evidence>
<gene>
    <name evidence="1" type="ORF">BU23DRAFT_183849</name>
</gene>
<evidence type="ECO:0000313" key="2">
    <source>
        <dbReference type="Proteomes" id="UP000800036"/>
    </source>
</evidence>
<dbReference type="AlphaFoldDB" id="A0A6A5V4E3"/>
<organism evidence="1 2">
    <name type="scientific">Bimuria novae-zelandiae CBS 107.79</name>
    <dbReference type="NCBI Taxonomy" id="1447943"/>
    <lineage>
        <taxon>Eukaryota</taxon>
        <taxon>Fungi</taxon>
        <taxon>Dikarya</taxon>
        <taxon>Ascomycota</taxon>
        <taxon>Pezizomycotina</taxon>
        <taxon>Dothideomycetes</taxon>
        <taxon>Pleosporomycetidae</taxon>
        <taxon>Pleosporales</taxon>
        <taxon>Massarineae</taxon>
        <taxon>Didymosphaeriaceae</taxon>
        <taxon>Bimuria</taxon>
    </lineage>
</organism>
<protein>
    <submittedName>
        <fullName evidence="1">Uncharacterized protein</fullName>
    </submittedName>
</protein>
<reference evidence="1" key="1">
    <citation type="journal article" date="2020" name="Stud. Mycol.">
        <title>101 Dothideomycetes genomes: a test case for predicting lifestyles and emergence of pathogens.</title>
        <authorList>
            <person name="Haridas S."/>
            <person name="Albert R."/>
            <person name="Binder M."/>
            <person name="Bloem J."/>
            <person name="Labutti K."/>
            <person name="Salamov A."/>
            <person name="Andreopoulos B."/>
            <person name="Baker S."/>
            <person name="Barry K."/>
            <person name="Bills G."/>
            <person name="Bluhm B."/>
            <person name="Cannon C."/>
            <person name="Castanera R."/>
            <person name="Culley D."/>
            <person name="Daum C."/>
            <person name="Ezra D."/>
            <person name="Gonzalez J."/>
            <person name="Henrissat B."/>
            <person name="Kuo A."/>
            <person name="Liang C."/>
            <person name="Lipzen A."/>
            <person name="Lutzoni F."/>
            <person name="Magnuson J."/>
            <person name="Mondo S."/>
            <person name="Nolan M."/>
            <person name="Ohm R."/>
            <person name="Pangilinan J."/>
            <person name="Park H.-J."/>
            <person name="Ramirez L."/>
            <person name="Alfaro M."/>
            <person name="Sun H."/>
            <person name="Tritt A."/>
            <person name="Yoshinaga Y."/>
            <person name="Zwiers L.-H."/>
            <person name="Turgeon B."/>
            <person name="Goodwin S."/>
            <person name="Spatafora J."/>
            <person name="Crous P."/>
            <person name="Grigoriev I."/>
        </authorList>
    </citation>
    <scope>NUCLEOTIDE SEQUENCE</scope>
    <source>
        <strain evidence="1">CBS 107.79</strain>
    </source>
</reference>
<sequence length="157" mass="17855">MDDEDDVSDWTVQGGLLCLLYTEVESSTSIALLLCWNLTLCDLNLTFLRSMLWGPEGWAVGSRSLTFVPFHSYLQNIPWYVQIETGRDCNDPVIRTTPGFPSRSVGAVRERQYDGYPLLCFASTASRLYIMHVCIVRDFSFCFTDLDTRSTSGLDIW</sequence>
<proteinExistence type="predicted"/>
<keyword evidence="2" id="KW-1185">Reference proteome</keyword>